<dbReference type="InterPro" id="IPR035595">
    <property type="entry name" value="UDP_glycos_trans_CS"/>
</dbReference>
<evidence type="ECO:0000313" key="6">
    <source>
        <dbReference type="EMBL" id="TMX04284.1"/>
    </source>
</evidence>
<dbReference type="SUPFAM" id="SSF53756">
    <property type="entry name" value="UDP-Glycosyltransferase/glycogen phosphorylase"/>
    <property type="match status" value="1"/>
</dbReference>
<dbReference type="AlphaFoldDB" id="A0A6N2CGG5"/>
<evidence type="ECO:0000256" key="1">
    <source>
        <dbReference type="ARBA" id="ARBA00009995"/>
    </source>
</evidence>
<evidence type="ECO:0000256" key="2">
    <source>
        <dbReference type="ARBA" id="ARBA00022679"/>
    </source>
</evidence>
<sequence length="529" mass="59121">MASCAINSCCLLVFTHLTLTSTNQASSNEPLQISLNILFKQQKMDRLNKKTELVFIPVPGMGHLVPTLEMAKVLIARDEHLVITVLVIKLPSDNKLSSYIESVSTNPNYNSQMKFIELPQDESILQSITNTTFITFLSSHKPQVRNSVIEILYSGSNRLAALVIDMMCTAMIDVANEFGLPTYVFYTSGAAMLGLQLHLQSLRDDFNEDVTDYEDDPEAELSVTTYGNPFPAKCLPSIAFDKDGGSTMYLDLSKRLREAKAILVNTFSEFESHAVKSLSLDEKIPLVYPVGPLLNLDNNQVNNQESSQHQTIINWLDDQPDSSVVYLCFGSLGSFTEEQIKEIAYALEKSGCRFLWSLMKPLAKDTIFPAAYDNPEDVLPEGFLQRTEAIGKVIGWAPQVAILSHDAVGGFVSHCGWNSTLESIWFGVPLATWPIYSEQQANAFQLVKDLEIAVEIKMDYRKDLRGTESNVIVKAEEIEKAIKQLMEPENEIRLKVKGMKEKSRLVFKEGGSSYNSVGHFIEQVMDITN</sequence>
<dbReference type="CDD" id="cd03784">
    <property type="entry name" value="GT1_Gtf-like"/>
    <property type="match status" value="1"/>
</dbReference>
<gene>
    <name evidence="6" type="ORF">EJD97_010191</name>
</gene>
<comment type="caution">
    <text evidence="6">The sequence shown here is derived from an EMBL/GenBank/DDBJ whole genome shotgun (WGS) entry which is preliminary data.</text>
</comment>
<protein>
    <recommendedName>
        <fullName evidence="4">Glycosyltransferase</fullName>
        <ecNumber evidence="4">2.4.1.-</ecNumber>
    </recommendedName>
</protein>
<organism evidence="6">
    <name type="scientific">Solanum chilense</name>
    <name type="common">Tomato</name>
    <name type="synonym">Lycopersicon chilense</name>
    <dbReference type="NCBI Taxonomy" id="4083"/>
    <lineage>
        <taxon>Eukaryota</taxon>
        <taxon>Viridiplantae</taxon>
        <taxon>Streptophyta</taxon>
        <taxon>Embryophyta</taxon>
        <taxon>Tracheophyta</taxon>
        <taxon>Spermatophyta</taxon>
        <taxon>Magnoliopsida</taxon>
        <taxon>eudicotyledons</taxon>
        <taxon>Gunneridae</taxon>
        <taxon>Pentapetalae</taxon>
        <taxon>asterids</taxon>
        <taxon>lamiids</taxon>
        <taxon>Solanales</taxon>
        <taxon>Solanaceae</taxon>
        <taxon>Solanoideae</taxon>
        <taxon>Solaneae</taxon>
        <taxon>Solanum</taxon>
        <taxon>Solanum subgen. Lycopersicon</taxon>
    </lineage>
</organism>
<proteinExistence type="inferred from homology"/>
<reference evidence="6" key="1">
    <citation type="submission" date="2019-05" db="EMBL/GenBank/DDBJ databases">
        <title>The de novo reference genome and transcriptome assemblies of the wild tomato species Solanum chilense.</title>
        <authorList>
            <person name="Stam R."/>
            <person name="Nosenko T."/>
            <person name="Hoerger A.C."/>
            <person name="Stephan W."/>
            <person name="Seidel M.A."/>
            <person name="Kuhn J.M.M."/>
            <person name="Haberer G."/>
            <person name="Tellier A."/>
        </authorList>
    </citation>
    <scope>NUCLEOTIDE SEQUENCE</scope>
    <source>
        <tissue evidence="6">Mature leaves</tissue>
    </source>
</reference>
<evidence type="ECO:0000256" key="5">
    <source>
        <dbReference type="SAM" id="SignalP"/>
    </source>
</evidence>
<dbReference type="Gene3D" id="3.40.50.2000">
    <property type="entry name" value="Glycogen Phosphorylase B"/>
    <property type="match status" value="2"/>
</dbReference>
<dbReference type="PANTHER" id="PTHR48048:SF53">
    <property type="entry name" value="GLYCOSYLTRANSFERASE"/>
    <property type="match status" value="1"/>
</dbReference>
<keyword evidence="3" id="KW-0328">Glycosyltransferase</keyword>
<dbReference type="EMBL" id="RXGB01000262">
    <property type="protein sequence ID" value="TMX04284.1"/>
    <property type="molecule type" value="Genomic_DNA"/>
</dbReference>
<feature type="signal peptide" evidence="5">
    <location>
        <begin position="1"/>
        <end position="25"/>
    </location>
</feature>
<keyword evidence="2 3" id="KW-0808">Transferase</keyword>
<name>A0A6N2CGG5_SOLCI</name>
<comment type="similarity">
    <text evidence="1 3">Belongs to the UDP-glycosyltransferase family.</text>
</comment>
<feature type="chain" id="PRO_5026721595" description="Glycosyltransferase" evidence="5">
    <location>
        <begin position="26"/>
        <end position="529"/>
    </location>
</feature>
<dbReference type="InterPro" id="IPR002213">
    <property type="entry name" value="UDP_glucos_trans"/>
</dbReference>
<dbReference type="Pfam" id="PF00201">
    <property type="entry name" value="UDPGT"/>
    <property type="match status" value="1"/>
</dbReference>
<dbReference type="PANTHER" id="PTHR48048">
    <property type="entry name" value="GLYCOSYLTRANSFERASE"/>
    <property type="match status" value="1"/>
</dbReference>
<keyword evidence="5" id="KW-0732">Signal</keyword>
<dbReference type="FunFam" id="3.40.50.2000:FF:000056">
    <property type="entry name" value="Glycosyltransferase"/>
    <property type="match status" value="1"/>
</dbReference>
<evidence type="ECO:0000256" key="3">
    <source>
        <dbReference type="RuleBase" id="RU003718"/>
    </source>
</evidence>
<dbReference type="EC" id="2.4.1.-" evidence="4"/>
<dbReference type="GO" id="GO:0035251">
    <property type="term" value="F:UDP-glucosyltransferase activity"/>
    <property type="evidence" value="ECO:0007669"/>
    <property type="project" value="InterPro"/>
</dbReference>
<dbReference type="InterPro" id="IPR050481">
    <property type="entry name" value="UDP-glycosyltransf_plant"/>
</dbReference>
<accession>A0A6N2CGG5</accession>
<evidence type="ECO:0000256" key="4">
    <source>
        <dbReference type="RuleBase" id="RU362057"/>
    </source>
</evidence>
<dbReference type="PROSITE" id="PS00375">
    <property type="entry name" value="UDPGT"/>
    <property type="match status" value="1"/>
</dbReference>